<protein>
    <submittedName>
        <fullName evidence="1">Uncharacterized protein</fullName>
    </submittedName>
</protein>
<sequence length="64" mass="7454">MLKAITQPPGCFPEEKQLEEVGFERRILHQYAPQTLVRIGIDVEVYTTFRFAERNLCKFLGVIL</sequence>
<evidence type="ECO:0000313" key="1">
    <source>
        <dbReference type="EMBL" id="BAR96501.1"/>
    </source>
</evidence>
<accession>A0AAD1F832</accession>
<organism evidence="1 2">
    <name type="scientific">Prevotella intermedia</name>
    <dbReference type="NCBI Taxonomy" id="28131"/>
    <lineage>
        <taxon>Bacteria</taxon>
        <taxon>Pseudomonadati</taxon>
        <taxon>Bacteroidota</taxon>
        <taxon>Bacteroidia</taxon>
        <taxon>Bacteroidales</taxon>
        <taxon>Prevotellaceae</taxon>
        <taxon>Prevotella</taxon>
    </lineage>
</organism>
<dbReference type="EMBL" id="AP014925">
    <property type="protein sequence ID" value="BAR96501.1"/>
    <property type="molecule type" value="Genomic_DNA"/>
</dbReference>
<evidence type="ECO:0000313" key="2">
    <source>
        <dbReference type="Proteomes" id="UP000067008"/>
    </source>
</evidence>
<dbReference type="AlphaFoldDB" id="A0AAD1F832"/>
<proteinExistence type="predicted"/>
<dbReference type="Proteomes" id="UP000067008">
    <property type="component" value="Chromosome 2"/>
</dbReference>
<gene>
    <name evidence="1" type="ORF">PI172_1773</name>
</gene>
<reference evidence="1 2" key="1">
    <citation type="submission" date="2015-07" db="EMBL/GenBank/DDBJ databases">
        <title>Complete genome sequence of Prevotella intermedia strain 17-2.</title>
        <authorList>
            <person name="Nambu T."/>
        </authorList>
    </citation>
    <scope>NUCLEOTIDE SEQUENCE [LARGE SCALE GENOMIC DNA]</scope>
    <source>
        <strain evidence="1 2">17-2</strain>
    </source>
</reference>
<name>A0AAD1F832_PREIN</name>